<evidence type="ECO:0008006" key="11">
    <source>
        <dbReference type="Google" id="ProtNLM"/>
    </source>
</evidence>
<proteinExistence type="inferred from homology"/>
<evidence type="ECO:0000256" key="4">
    <source>
        <dbReference type="ARBA" id="ARBA00022454"/>
    </source>
</evidence>
<dbReference type="GO" id="GO:0005694">
    <property type="term" value="C:chromosome"/>
    <property type="evidence" value="ECO:0007669"/>
    <property type="project" value="UniProtKB-SubCell"/>
</dbReference>
<evidence type="ECO:0000259" key="7">
    <source>
        <dbReference type="Pfam" id="PF18581"/>
    </source>
</evidence>
<evidence type="ECO:0000259" key="8">
    <source>
        <dbReference type="Pfam" id="PF18584"/>
    </source>
</evidence>
<feature type="region of interest" description="Disordered" evidence="6">
    <location>
        <begin position="421"/>
        <end position="479"/>
    </location>
</feature>
<keyword evidence="4" id="KW-0158">Chromosome</keyword>
<comment type="caution">
    <text evidence="9">The sequence shown here is derived from an EMBL/GenBank/DDBJ whole genome shotgun (WGS) entry which is preliminary data.</text>
</comment>
<evidence type="ECO:0000313" key="9">
    <source>
        <dbReference type="EMBL" id="KAL1006391.1"/>
    </source>
</evidence>
<dbReference type="InterPro" id="IPR024835">
    <property type="entry name" value="SYCP2-like"/>
</dbReference>
<evidence type="ECO:0000313" key="10">
    <source>
        <dbReference type="Proteomes" id="UP001557470"/>
    </source>
</evidence>
<feature type="domain" description="Synaptonemal complex protein 2 armadillo-repeat-like" evidence="7">
    <location>
        <begin position="63"/>
        <end position="141"/>
    </location>
</feature>
<evidence type="ECO:0000256" key="3">
    <source>
        <dbReference type="ARBA" id="ARBA00007960"/>
    </source>
</evidence>
<dbReference type="InterPro" id="IPR041322">
    <property type="entry name" value="SYCP2_ARLD"/>
</dbReference>
<feature type="compositionally biased region" description="Basic and acidic residues" evidence="6">
    <location>
        <begin position="736"/>
        <end position="751"/>
    </location>
</feature>
<gene>
    <name evidence="9" type="ORF">UPYG_G00071790</name>
</gene>
<protein>
    <recommendedName>
        <fullName evidence="11">Synaptonemal complex protein 2</fullName>
    </recommendedName>
</protein>
<evidence type="ECO:0000256" key="6">
    <source>
        <dbReference type="SAM" id="MobiDB-lite"/>
    </source>
</evidence>
<evidence type="ECO:0000256" key="1">
    <source>
        <dbReference type="ARBA" id="ARBA00004123"/>
    </source>
</evidence>
<keyword evidence="5" id="KW-0539">Nucleus</keyword>
<dbReference type="GO" id="GO:0005634">
    <property type="term" value="C:nucleus"/>
    <property type="evidence" value="ECO:0007669"/>
    <property type="project" value="UniProtKB-SubCell"/>
</dbReference>
<comment type="similarity">
    <text evidence="3">Belongs to the SYCP2 family.</text>
</comment>
<dbReference type="Pfam" id="PF18581">
    <property type="entry name" value="SYCP2_ARLD"/>
    <property type="match status" value="1"/>
</dbReference>
<evidence type="ECO:0000256" key="2">
    <source>
        <dbReference type="ARBA" id="ARBA00004286"/>
    </source>
</evidence>
<organism evidence="9 10">
    <name type="scientific">Umbra pygmaea</name>
    <name type="common">Eastern mudminnow</name>
    <dbReference type="NCBI Taxonomy" id="75934"/>
    <lineage>
        <taxon>Eukaryota</taxon>
        <taxon>Metazoa</taxon>
        <taxon>Chordata</taxon>
        <taxon>Craniata</taxon>
        <taxon>Vertebrata</taxon>
        <taxon>Euteleostomi</taxon>
        <taxon>Actinopterygii</taxon>
        <taxon>Neopterygii</taxon>
        <taxon>Teleostei</taxon>
        <taxon>Protacanthopterygii</taxon>
        <taxon>Esociformes</taxon>
        <taxon>Umbridae</taxon>
        <taxon>Umbra</taxon>
    </lineage>
</organism>
<dbReference type="InterPro" id="IPR040560">
    <property type="entry name" value="SYCP2_SLD"/>
</dbReference>
<feature type="compositionally biased region" description="Low complexity" evidence="6">
    <location>
        <begin position="425"/>
        <end position="437"/>
    </location>
</feature>
<feature type="region of interest" description="Disordered" evidence="6">
    <location>
        <begin position="724"/>
        <end position="757"/>
    </location>
</feature>
<dbReference type="PANTHER" id="PTHR15607">
    <property type="entry name" value="SYNAPTONEMAL COMPLEX PROTEIN-RELATED"/>
    <property type="match status" value="1"/>
</dbReference>
<name>A0ABD0XBR5_UMBPY</name>
<reference evidence="9 10" key="1">
    <citation type="submission" date="2024-06" db="EMBL/GenBank/DDBJ databases">
        <authorList>
            <person name="Pan Q."/>
            <person name="Wen M."/>
            <person name="Jouanno E."/>
            <person name="Zahm M."/>
            <person name="Klopp C."/>
            <person name="Cabau C."/>
            <person name="Louis A."/>
            <person name="Berthelot C."/>
            <person name="Parey E."/>
            <person name="Roest Crollius H."/>
            <person name="Montfort J."/>
            <person name="Robinson-Rechavi M."/>
            <person name="Bouchez O."/>
            <person name="Lampietro C."/>
            <person name="Lopez Roques C."/>
            <person name="Donnadieu C."/>
            <person name="Postlethwait J."/>
            <person name="Bobe J."/>
            <person name="Verreycken H."/>
            <person name="Guiguen Y."/>
        </authorList>
    </citation>
    <scope>NUCLEOTIDE SEQUENCE [LARGE SCALE GENOMIC DNA]</scope>
    <source>
        <strain evidence="9">Up_M1</strain>
        <tissue evidence="9">Testis</tissue>
    </source>
</reference>
<sequence length="757" mass="85798">MSFETSFEDAVVNNNVGALVEALLREKPPKSLVNKLNQVAYKELKKFEFKSIILLLSAIEDVSVDILKVDKNKAGKNLPRLIEAFYDLFVRLSPVEDSSPFTSAFLLHVGVVGTDSNIPFGLRLEAVRTLNTILDGTQKEERRKFSKDHSSLLEQFAKIILNVGDYEMQVALTEALCRMTVKTSREELATKWFANPVFAKSFYSMNDGEFETDCRIFLNGLNSYFGDERRVFSFPCLRVFLEVTELFKPFDENLKYFWVDFNLGSSCISFFVNNAECLLWESIHVERADVVKYRVCDLNEQTILTVYLSKYITCCNSKGKMVQIQFDSKHDILDAVQRVYESKRLQQNVPSDDQLPIKHVKDTVQSDKSPILATADIAESPTENGTIKTQLMPQQSGTRPEDFYKLDVSSNTEVARAKAKQFTIHSSGGSSTHSTPPGKEKDKPKGSATPHAETVQSQQIKYDYTRKKPRSRSRLKILPLSSPSSADELFLVKQSAIRTAEELSASRVEQLFDELKEEEHTDPKLTSRDSGFPDVTTEALEDSVFHQEEPMESTPKVPNEKATATRKRHLESAGVGTKKPTQPERDPESHLLSPRVLFTSRPLEEAAESMSRILGEELASETELGSGVLTAFQTFKRQLREHFLERYKQINAKSLESLADCQKNVTSLLSAVHNSRLVHLEHFQAIVVQELRRLENDCILLKEIERETVNFWQSESQSVQSFCNKQQQRLESLGEPSRREQSSPAQSHEEAAPSVLH</sequence>
<accession>A0ABD0XBR5</accession>
<dbReference type="Proteomes" id="UP001557470">
    <property type="component" value="Unassembled WGS sequence"/>
</dbReference>
<evidence type="ECO:0000256" key="5">
    <source>
        <dbReference type="ARBA" id="ARBA00023242"/>
    </source>
</evidence>
<keyword evidence="10" id="KW-1185">Reference proteome</keyword>
<comment type="subcellular location">
    <subcellularLocation>
        <location evidence="2">Chromosome</location>
    </subcellularLocation>
    <subcellularLocation>
        <location evidence="1">Nucleus</location>
    </subcellularLocation>
</comment>
<feature type="region of interest" description="Disordered" evidence="6">
    <location>
        <begin position="546"/>
        <end position="597"/>
    </location>
</feature>
<dbReference type="EMBL" id="JAGEUA010000002">
    <property type="protein sequence ID" value="KAL1006391.1"/>
    <property type="molecule type" value="Genomic_DNA"/>
</dbReference>
<dbReference type="AlphaFoldDB" id="A0ABD0XBR5"/>
<dbReference type="PANTHER" id="PTHR15607:SF18">
    <property type="entry name" value="SYNAPTONEMAL COMPLEX PROTEIN 2-LIKE ISOFORM X1"/>
    <property type="match status" value="1"/>
</dbReference>
<feature type="domain" description="Synaptonemal complex protein 2 Spt16M-like" evidence="8">
    <location>
        <begin position="231"/>
        <end position="341"/>
    </location>
</feature>
<dbReference type="Pfam" id="PF18584">
    <property type="entry name" value="SYCP2_SLD"/>
    <property type="match status" value="1"/>
</dbReference>